<sequence length="154" mass="18138">LVADVSTNRRHYAKFHKPEYHAWCKTNGFESKLEEDVKARQQQQKAEELKKKILKQRTIDPHLREKPARPAPYTDELFLDAAIKWLIATDQPIDALTHPKFKEMIDIAARATEGVNLPNREQTREAIIKLFHNQMNQLKARLHVRILPCYTVFW</sequence>
<name>A0AAD7N8G1_9AGAR</name>
<keyword evidence="3" id="KW-1185">Reference proteome</keyword>
<gene>
    <name evidence="2" type="ORF">B0H16DRAFT_1319534</name>
</gene>
<protein>
    <submittedName>
        <fullName evidence="2">Uncharacterized protein</fullName>
    </submittedName>
</protein>
<organism evidence="2 3">
    <name type="scientific">Mycena metata</name>
    <dbReference type="NCBI Taxonomy" id="1033252"/>
    <lineage>
        <taxon>Eukaryota</taxon>
        <taxon>Fungi</taxon>
        <taxon>Dikarya</taxon>
        <taxon>Basidiomycota</taxon>
        <taxon>Agaricomycotina</taxon>
        <taxon>Agaricomycetes</taxon>
        <taxon>Agaricomycetidae</taxon>
        <taxon>Agaricales</taxon>
        <taxon>Marasmiineae</taxon>
        <taxon>Mycenaceae</taxon>
        <taxon>Mycena</taxon>
    </lineage>
</organism>
<evidence type="ECO:0000313" key="3">
    <source>
        <dbReference type="Proteomes" id="UP001215598"/>
    </source>
</evidence>
<evidence type="ECO:0000256" key="1">
    <source>
        <dbReference type="SAM" id="Coils"/>
    </source>
</evidence>
<dbReference type="EMBL" id="JARKIB010000071">
    <property type="protein sequence ID" value="KAJ7748915.1"/>
    <property type="molecule type" value="Genomic_DNA"/>
</dbReference>
<keyword evidence="1" id="KW-0175">Coiled coil</keyword>
<proteinExistence type="predicted"/>
<accession>A0AAD7N8G1</accession>
<comment type="caution">
    <text evidence="2">The sequence shown here is derived from an EMBL/GenBank/DDBJ whole genome shotgun (WGS) entry which is preliminary data.</text>
</comment>
<feature type="coiled-coil region" evidence="1">
    <location>
        <begin position="32"/>
        <end position="59"/>
    </location>
</feature>
<dbReference type="Proteomes" id="UP001215598">
    <property type="component" value="Unassembled WGS sequence"/>
</dbReference>
<evidence type="ECO:0000313" key="2">
    <source>
        <dbReference type="EMBL" id="KAJ7748915.1"/>
    </source>
</evidence>
<reference evidence="2" key="1">
    <citation type="submission" date="2023-03" db="EMBL/GenBank/DDBJ databases">
        <title>Massive genome expansion in bonnet fungi (Mycena s.s.) driven by repeated elements and novel gene families across ecological guilds.</title>
        <authorList>
            <consortium name="Lawrence Berkeley National Laboratory"/>
            <person name="Harder C.B."/>
            <person name="Miyauchi S."/>
            <person name="Viragh M."/>
            <person name="Kuo A."/>
            <person name="Thoen E."/>
            <person name="Andreopoulos B."/>
            <person name="Lu D."/>
            <person name="Skrede I."/>
            <person name="Drula E."/>
            <person name="Henrissat B."/>
            <person name="Morin E."/>
            <person name="Kohler A."/>
            <person name="Barry K."/>
            <person name="LaButti K."/>
            <person name="Morin E."/>
            <person name="Salamov A."/>
            <person name="Lipzen A."/>
            <person name="Mereny Z."/>
            <person name="Hegedus B."/>
            <person name="Baldrian P."/>
            <person name="Stursova M."/>
            <person name="Weitz H."/>
            <person name="Taylor A."/>
            <person name="Grigoriev I.V."/>
            <person name="Nagy L.G."/>
            <person name="Martin F."/>
            <person name="Kauserud H."/>
        </authorList>
    </citation>
    <scope>NUCLEOTIDE SEQUENCE</scope>
    <source>
        <strain evidence="2">CBHHK182m</strain>
    </source>
</reference>
<dbReference type="AlphaFoldDB" id="A0AAD7N8G1"/>
<feature type="non-terminal residue" evidence="2">
    <location>
        <position position="1"/>
    </location>
</feature>